<evidence type="ECO:0000313" key="3">
    <source>
        <dbReference type="EMBL" id="KSW11275.1"/>
    </source>
</evidence>
<organism evidence="3 4">
    <name type="scientific">Schaalia odontolytica</name>
    <dbReference type="NCBI Taxonomy" id="1660"/>
    <lineage>
        <taxon>Bacteria</taxon>
        <taxon>Bacillati</taxon>
        <taxon>Actinomycetota</taxon>
        <taxon>Actinomycetes</taxon>
        <taxon>Actinomycetales</taxon>
        <taxon>Actinomycetaceae</taxon>
        <taxon>Schaalia</taxon>
    </lineage>
</organism>
<protein>
    <submittedName>
        <fullName evidence="3">Uncharacterized protein</fullName>
    </submittedName>
</protein>
<keyword evidence="1" id="KW-1133">Transmembrane helix</keyword>
<dbReference type="AlphaFoldDB" id="A0A0V8RT85"/>
<keyword evidence="1" id="KW-0812">Transmembrane</keyword>
<reference evidence="3 4" key="1">
    <citation type="submission" date="2015-10" db="EMBL/GenBank/DDBJ databases">
        <title>Draft Genome of Actinomyces odontolyticus subsp. actinosynbacter strain XH001.</title>
        <authorList>
            <person name="Mclean J.S."/>
            <person name="He X."/>
        </authorList>
    </citation>
    <scope>NUCLEOTIDE SEQUENCE [LARGE SCALE GENOMIC DNA]</scope>
    <source>
        <strain evidence="3 4">XH001</strain>
    </source>
</reference>
<comment type="caution">
    <text evidence="3">The sequence shown here is derived from an EMBL/GenBank/DDBJ whole genome shotgun (WGS) entry which is preliminary data.</text>
</comment>
<dbReference type="Proteomes" id="UP000054686">
    <property type="component" value="Unassembled WGS sequence"/>
</dbReference>
<feature type="chain" id="PRO_5038728455" evidence="2">
    <location>
        <begin position="21"/>
        <end position="200"/>
    </location>
</feature>
<feature type="transmembrane region" description="Helical" evidence="1">
    <location>
        <begin position="32"/>
        <end position="55"/>
    </location>
</feature>
<accession>A0A0V8RT85</accession>
<evidence type="ECO:0000256" key="1">
    <source>
        <dbReference type="SAM" id="Phobius"/>
    </source>
</evidence>
<proteinExistence type="predicted"/>
<dbReference type="EMBL" id="LLVT01000002">
    <property type="protein sequence ID" value="KSW11275.1"/>
    <property type="molecule type" value="Genomic_DNA"/>
</dbReference>
<feature type="transmembrane region" description="Helical" evidence="1">
    <location>
        <begin position="76"/>
        <end position="96"/>
    </location>
</feature>
<gene>
    <name evidence="3" type="ORF">APY09_05790</name>
</gene>
<dbReference type="OrthoDB" id="9906663at2"/>
<evidence type="ECO:0000313" key="4">
    <source>
        <dbReference type="Proteomes" id="UP000054686"/>
    </source>
</evidence>
<keyword evidence="1" id="KW-0472">Membrane</keyword>
<feature type="signal peptide" evidence="2">
    <location>
        <begin position="1"/>
        <end position="20"/>
    </location>
</feature>
<keyword evidence="2" id="KW-0732">Signal</keyword>
<sequence>MFAGLAVVIAALFFTSITMAQANDFGTGKLQWQFAACLFGLAAAGLCIPFVPTTVRYARILFTEGENETAETRASGYALICLVGLAAAVIAISNAVPAARDLNEGPQTRTVASCYFYQSPVKSSPTNTIPSSYQNEFNMTLGDKSKLVLVIKTEKQDDLQLASGIRGTLYNGCLSHHPSSKKLVLDLYPRTQIIADARIV</sequence>
<name>A0A0V8RT85_9ACTO</name>
<evidence type="ECO:0000256" key="2">
    <source>
        <dbReference type="SAM" id="SignalP"/>
    </source>
</evidence>